<dbReference type="AlphaFoldDB" id="A0A174S8Y3"/>
<organism evidence="1 3">
    <name type="scientific">Bacteroides caccae</name>
    <dbReference type="NCBI Taxonomy" id="47678"/>
    <lineage>
        <taxon>Bacteria</taxon>
        <taxon>Pseudomonadati</taxon>
        <taxon>Bacteroidota</taxon>
        <taxon>Bacteroidia</taxon>
        <taxon>Bacteroidales</taxon>
        <taxon>Bacteroidaceae</taxon>
        <taxon>Bacteroides</taxon>
    </lineage>
</organism>
<evidence type="ECO:0000313" key="2">
    <source>
        <dbReference type="EMBL" id="UVQ97689.1"/>
    </source>
</evidence>
<dbReference type="EMBL" id="CP103166">
    <property type="protein sequence ID" value="UVQ97689.1"/>
    <property type="molecule type" value="Genomic_DNA"/>
</dbReference>
<accession>A0A174S8Y3</accession>
<dbReference type="EMBL" id="CZBL01000004">
    <property type="protein sequence ID" value="CUP94223.1"/>
    <property type="molecule type" value="Genomic_DNA"/>
</dbReference>
<name>A0A174S8Y3_9BACE</name>
<reference evidence="2" key="2">
    <citation type="submission" date="2022-08" db="EMBL/GenBank/DDBJ databases">
        <title>Genome Sequencing of Bacteroides fragilis Group Isolates with Nanopore Technology.</title>
        <authorList>
            <person name="Tisza M.J."/>
            <person name="Smith D."/>
            <person name="Dekker J.P."/>
        </authorList>
    </citation>
    <scope>NUCLEOTIDE SEQUENCE</scope>
    <source>
        <strain evidence="2">BFG-474</strain>
    </source>
</reference>
<dbReference type="Proteomes" id="UP001060260">
    <property type="component" value="Chromosome"/>
</dbReference>
<evidence type="ECO:0000313" key="3">
    <source>
        <dbReference type="Proteomes" id="UP000095725"/>
    </source>
</evidence>
<reference evidence="1 3" key="1">
    <citation type="submission" date="2015-09" db="EMBL/GenBank/DDBJ databases">
        <authorList>
            <consortium name="Pathogen Informatics"/>
        </authorList>
    </citation>
    <scope>NUCLEOTIDE SEQUENCE [LARGE SCALE GENOMIC DNA]</scope>
    <source>
        <strain evidence="1 3">2789STDY5834946</strain>
    </source>
</reference>
<evidence type="ECO:0000313" key="1">
    <source>
        <dbReference type="EMBL" id="CUP94223.1"/>
    </source>
</evidence>
<proteinExistence type="predicted"/>
<dbReference type="Proteomes" id="UP000095725">
    <property type="component" value="Unassembled WGS sequence"/>
</dbReference>
<sequence length="45" mass="5226">MGNRRNSKMQKQLQISLGEVTVSTPRDRNVGYSVNVRVSNKWDYL</sequence>
<gene>
    <name evidence="1" type="ORF">ERS852558_01378</name>
    <name evidence="2" type="ORF">NXW23_04830</name>
</gene>
<protein>
    <submittedName>
        <fullName evidence="1">Transposase</fullName>
    </submittedName>
</protein>